<dbReference type="GO" id="GO:0004826">
    <property type="term" value="F:phenylalanine-tRNA ligase activity"/>
    <property type="evidence" value="ECO:0007669"/>
    <property type="project" value="UniProtKB-EC"/>
</dbReference>
<dbReference type="Pfam" id="PF17759">
    <property type="entry name" value="tRNA_synthFbeta"/>
    <property type="match status" value="1"/>
</dbReference>
<evidence type="ECO:0000313" key="2">
    <source>
        <dbReference type="EMBL" id="MBN8124745.1"/>
    </source>
</evidence>
<dbReference type="Gene3D" id="3.30.930.10">
    <property type="entry name" value="Bira Bifunctional Protein, Domain 2"/>
    <property type="match status" value="1"/>
</dbReference>
<name>A0AAW4HI25_VIBVL</name>
<dbReference type="EMBL" id="JAFKOQ010000154">
    <property type="protein sequence ID" value="MBN8124745.1"/>
    <property type="molecule type" value="Genomic_DNA"/>
</dbReference>
<protein>
    <submittedName>
        <fullName evidence="2">Phenylalanine--tRNA ligase subunit beta</fullName>
        <ecNumber evidence="2">6.1.1.20</ecNumber>
    </submittedName>
</protein>
<dbReference type="AlphaFoldDB" id="A0AAW4HI25"/>
<evidence type="ECO:0000259" key="1">
    <source>
        <dbReference type="Pfam" id="PF17759"/>
    </source>
</evidence>
<proteinExistence type="predicted"/>
<feature type="non-terminal residue" evidence="2">
    <location>
        <position position="91"/>
    </location>
</feature>
<gene>
    <name evidence="2" type="primary">pheT</name>
    <name evidence="2" type="ORF">J0J18_23925</name>
</gene>
<sequence>SLIQGLLNTVVHNQKRQQPRVRLFEQGLRFIPDQAAENGMRQEPMLAGVIAGTRGDEHWNMETASVDFFDLKGDVEAILDLTANGRAYQFT</sequence>
<dbReference type="EC" id="6.1.1.20" evidence="2"/>
<accession>A0AAW4HI25</accession>
<reference evidence="2" key="1">
    <citation type="submission" date="2021-03" db="EMBL/GenBank/DDBJ databases">
        <title>Study of the foodborne Vibrio vulnificus isolates from China.</title>
        <authorList>
            <person name="Zheng Z."/>
            <person name="Ye L."/>
        </authorList>
    </citation>
    <scope>NUCLEOTIDE SEQUENCE</scope>
    <source>
        <strain evidence="2">Vv1582</strain>
    </source>
</reference>
<dbReference type="Proteomes" id="UP000664056">
    <property type="component" value="Unassembled WGS sequence"/>
</dbReference>
<dbReference type="InterPro" id="IPR045864">
    <property type="entry name" value="aa-tRNA-synth_II/BPL/LPL"/>
</dbReference>
<organism evidence="2 3">
    <name type="scientific">Vibrio vulnificus</name>
    <dbReference type="NCBI Taxonomy" id="672"/>
    <lineage>
        <taxon>Bacteria</taxon>
        <taxon>Pseudomonadati</taxon>
        <taxon>Pseudomonadota</taxon>
        <taxon>Gammaproteobacteria</taxon>
        <taxon>Vibrionales</taxon>
        <taxon>Vibrionaceae</taxon>
        <taxon>Vibrio</taxon>
    </lineage>
</organism>
<keyword evidence="2" id="KW-0436">Ligase</keyword>
<comment type="caution">
    <text evidence="2">The sequence shown here is derived from an EMBL/GenBank/DDBJ whole genome shotgun (WGS) entry which is preliminary data.</text>
</comment>
<feature type="domain" description="Phenylalanyl tRNA synthetase beta chain core" evidence="1">
    <location>
        <begin position="1"/>
        <end position="86"/>
    </location>
</feature>
<dbReference type="SUPFAM" id="SSF55681">
    <property type="entry name" value="Class II aaRS and biotin synthetases"/>
    <property type="match status" value="1"/>
</dbReference>
<evidence type="ECO:0000313" key="3">
    <source>
        <dbReference type="Proteomes" id="UP000664056"/>
    </source>
</evidence>
<feature type="non-terminal residue" evidence="2">
    <location>
        <position position="1"/>
    </location>
</feature>
<dbReference type="InterPro" id="IPR041616">
    <property type="entry name" value="PheRS_beta_core"/>
</dbReference>